<feature type="signal peptide" evidence="1">
    <location>
        <begin position="1"/>
        <end position="28"/>
    </location>
</feature>
<evidence type="ECO:0000256" key="1">
    <source>
        <dbReference type="SAM" id="SignalP"/>
    </source>
</evidence>
<dbReference type="Gene3D" id="3.40.33.10">
    <property type="entry name" value="CAP"/>
    <property type="match status" value="1"/>
</dbReference>
<proteinExistence type="predicted"/>
<dbReference type="EMBL" id="JBDFQZ010000014">
    <property type="protein sequence ID" value="KAK9666563.1"/>
    <property type="molecule type" value="Genomic_DNA"/>
</dbReference>
<dbReference type="GO" id="GO:0005576">
    <property type="term" value="C:extracellular region"/>
    <property type="evidence" value="ECO:0007669"/>
    <property type="project" value="InterPro"/>
</dbReference>
<evidence type="ECO:0000259" key="2">
    <source>
        <dbReference type="SMART" id="SM00198"/>
    </source>
</evidence>
<protein>
    <recommendedName>
        <fullName evidence="2">SCP domain-containing protein</fullName>
    </recommendedName>
</protein>
<dbReference type="Proteomes" id="UP001443914">
    <property type="component" value="Unassembled WGS sequence"/>
</dbReference>
<dbReference type="AlphaFoldDB" id="A0AAW1GU53"/>
<dbReference type="FunFam" id="3.40.33.10:FF:000004">
    <property type="entry name" value="CAP, cysteine-rich secretory protein, antigen 5"/>
    <property type="match status" value="1"/>
</dbReference>
<dbReference type="PROSITE" id="PS01010">
    <property type="entry name" value="CRISP_2"/>
    <property type="match status" value="1"/>
</dbReference>
<feature type="chain" id="PRO_5043688006" description="SCP domain-containing protein" evidence="1">
    <location>
        <begin position="29"/>
        <end position="166"/>
    </location>
</feature>
<dbReference type="SMART" id="SM00198">
    <property type="entry name" value="SCP"/>
    <property type="match status" value="1"/>
</dbReference>
<evidence type="ECO:0000313" key="3">
    <source>
        <dbReference type="EMBL" id="KAK9666563.1"/>
    </source>
</evidence>
<gene>
    <name evidence="3" type="ORF">RND81_14G194000</name>
</gene>
<reference evidence="3" key="1">
    <citation type="submission" date="2024-03" db="EMBL/GenBank/DDBJ databases">
        <title>WGS assembly of Saponaria officinalis var. Norfolk2.</title>
        <authorList>
            <person name="Jenkins J."/>
            <person name="Shu S."/>
            <person name="Grimwood J."/>
            <person name="Barry K."/>
            <person name="Goodstein D."/>
            <person name="Schmutz J."/>
            <person name="Leebens-Mack J."/>
            <person name="Osbourn A."/>
        </authorList>
    </citation>
    <scope>NUCLEOTIDE SEQUENCE [LARGE SCALE GENOMIC DNA]</scope>
    <source>
        <strain evidence="3">JIC</strain>
    </source>
</reference>
<name>A0AAW1GU53_SAPOF</name>
<dbReference type="SUPFAM" id="SSF55797">
    <property type="entry name" value="PR-1-like"/>
    <property type="match status" value="1"/>
</dbReference>
<dbReference type="InterPro" id="IPR014044">
    <property type="entry name" value="CAP_dom"/>
</dbReference>
<feature type="domain" description="SCP" evidence="2">
    <location>
        <begin position="30"/>
        <end position="162"/>
    </location>
</feature>
<accession>A0AAW1GU53</accession>
<sequence length="166" mass="18815">MSLHKTLTTLCLFIILINLVLFIRISDAQNSQKDYIDAHNVARDAVGVAPIRWNVTLVAYAKAYANKRIEDSALRLSSGPYVENSVKGGGSFMTGKEAVRLWLEEKNYYHYNSNSCDSCKQCGNYTQVVWRTSVRVGCARVQCDDGWYFVICSYDPPGNVIRQRPY</sequence>
<dbReference type="InterPro" id="IPR035940">
    <property type="entry name" value="CAP_sf"/>
</dbReference>
<evidence type="ECO:0000313" key="4">
    <source>
        <dbReference type="Proteomes" id="UP001443914"/>
    </source>
</evidence>
<keyword evidence="1" id="KW-0732">Signal</keyword>
<dbReference type="InterPro" id="IPR001283">
    <property type="entry name" value="CRISP-related"/>
</dbReference>
<comment type="caution">
    <text evidence="3">The sequence shown here is derived from an EMBL/GenBank/DDBJ whole genome shotgun (WGS) entry which is preliminary data.</text>
</comment>
<dbReference type="PANTHER" id="PTHR10334">
    <property type="entry name" value="CYSTEINE-RICH SECRETORY PROTEIN-RELATED"/>
    <property type="match status" value="1"/>
</dbReference>
<keyword evidence="4" id="KW-1185">Reference proteome</keyword>
<dbReference type="PRINTS" id="PR00837">
    <property type="entry name" value="V5TPXLIKE"/>
</dbReference>
<dbReference type="CDD" id="cd05381">
    <property type="entry name" value="CAP_PR-1"/>
    <property type="match status" value="1"/>
</dbReference>
<organism evidence="3 4">
    <name type="scientific">Saponaria officinalis</name>
    <name type="common">Common soapwort</name>
    <name type="synonym">Lychnis saponaria</name>
    <dbReference type="NCBI Taxonomy" id="3572"/>
    <lineage>
        <taxon>Eukaryota</taxon>
        <taxon>Viridiplantae</taxon>
        <taxon>Streptophyta</taxon>
        <taxon>Embryophyta</taxon>
        <taxon>Tracheophyta</taxon>
        <taxon>Spermatophyta</taxon>
        <taxon>Magnoliopsida</taxon>
        <taxon>eudicotyledons</taxon>
        <taxon>Gunneridae</taxon>
        <taxon>Pentapetalae</taxon>
        <taxon>Caryophyllales</taxon>
        <taxon>Caryophyllaceae</taxon>
        <taxon>Caryophylleae</taxon>
        <taxon>Saponaria</taxon>
    </lineage>
</organism>
<dbReference type="InterPro" id="IPR018244">
    <property type="entry name" value="Allrgn_V5/Tpx1_CS"/>
</dbReference>
<dbReference type="Pfam" id="PF00188">
    <property type="entry name" value="CAP"/>
    <property type="match status" value="1"/>
</dbReference>